<organism evidence="2">
    <name type="scientific">Arundo donax</name>
    <name type="common">Giant reed</name>
    <name type="synonym">Donax arundinaceus</name>
    <dbReference type="NCBI Taxonomy" id="35708"/>
    <lineage>
        <taxon>Eukaryota</taxon>
        <taxon>Viridiplantae</taxon>
        <taxon>Streptophyta</taxon>
        <taxon>Embryophyta</taxon>
        <taxon>Tracheophyta</taxon>
        <taxon>Spermatophyta</taxon>
        <taxon>Magnoliopsida</taxon>
        <taxon>Liliopsida</taxon>
        <taxon>Poales</taxon>
        <taxon>Poaceae</taxon>
        <taxon>PACMAD clade</taxon>
        <taxon>Arundinoideae</taxon>
        <taxon>Arundineae</taxon>
        <taxon>Arundo</taxon>
    </lineage>
</organism>
<proteinExistence type="predicted"/>
<dbReference type="AlphaFoldDB" id="A0A0A8YVC1"/>
<evidence type="ECO:0000256" key="1">
    <source>
        <dbReference type="SAM" id="MobiDB-lite"/>
    </source>
</evidence>
<feature type="region of interest" description="Disordered" evidence="1">
    <location>
        <begin position="1"/>
        <end position="23"/>
    </location>
</feature>
<accession>A0A0A8YVC1</accession>
<evidence type="ECO:0000313" key="2">
    <source>
        <dbReference type="EMBL" id="JAD31064.1"/>
    </source>
</evidence>
<reference evidence="2" key="2">
    <citation type="journal article" date="2015" name="Data Brief">
        <title>Shoot transcriptome of the giant reed, Arundo donax.</title>
        <authorList>
            <person name="Barrero R.A."/>
            <person name="Guerrero F.D."/>
            <person name="Moolhuijzen P."/>
            <person name="Goolsby J.A."/>
            <person name="Tidwell J."/>
            <person name="Bellgard S.E."/>
            <person name="Bellgard M.I."/>
        </authorList>
    </citation>
    <scope>NUCLEOTIDE SEQUENCE</scope>
    <source>
        <tissue evidence="2">Shoot tissue taken approximately 20 cm above the soil surface</tissue>
    </source>
</reference>
<reference evidence="2" key="1">
    <citation type="submission" date="2014-09" db="EMBL/GenBank/DDBJ databases">
        <authorList>
            <person name="Magalhaes I.L.F."/>
            <person name="Oliveira U."/>
            <person name="Santos F.R."/>
            <person name="Vidigal T.H.D.A."/>
            <person name="Brescovit A.D."/>
            <person name="Santos A.J."/>
        </authorList>
    </citation>
    <scope>NUCLEOTIDE SEQUENCE</scope>
    <source>
        <tissue evidence="2">Shoot tissue taken approximately 20 cm above the soil surface</tissue>
    </source>
</reference>
<name>A0A0A8YVC1_ARUDO</name>
<protein>
    <submittedName>
        <fullName evidence="2">Uncharacterized protein</fullName>
    </submittedName>
</protein>
<dbReference type="EMBL" id="GBRH01266831">
    <property type="protein sequence ID" value="JAD31064.1"/>
    <property type="molecule type" value="Transcribed_RNA"/>
</dbReference>
<sequence length="23" mass="2474">MVGCHSFPTHKPPIREGVVGMGH</sequence>